<keyword evidence="3" id="KW-1185">Reference proteome</keyword>
<dbReference type="Pfam" id="PF00651">
    <property type="entry name" value="BTB"/>
    <property type="match status" value="1"/>
</dbReference>
<accession>A0A8H5CZ74</accession>
<dbReference type="SMART" id="SM00225">
    <property type="entry name" value="BTB"/>
    <property type="match status" value="1"/>
</dbReference>
<gene>
    <name evidence="2" type="ORF">D9756_008633</name>
</gene>
<sequence>MSNPVPNVNTYLVQVENRLFKVHRYHLIQESKVFHDMFSVPTEGAEVEGMNDDRPIRLPDVTVKEFELLLNHLYNLLVQSKLYLPWCQQWLIDDLTCSRPCSGNDNARIKANQEDNLSLLGIAHRFVFDGIFQLIVKELEPVTVPLITRIRLGQKYELEEWLVSAYETLLARHESLNLDEAAALGPDRVICFIKARDYIHRERLEIAQEELRQERDRVEHLERRPKSRKRVDNFGDLSWGFSDPKGDHPVASIRMPTTTAAVTRMFFR</sequence>
<proteinExistence type="predicted"/>
<dbReference type="AlphaFoldDB" id="A0A8H5CZ74"/>
<evidence type="ECO:0000313" key="2">
    <source>
        <dbReference type="EMBL" id="KAF5350610.1"/>
    </source>
</evidence>
<evidence type="ECO:0000313" key="3">
    <source>
        <dbReference type="Proteomes" id="UP000559027"/>
    </source>
</evidence>
<feature type="domain" description="BTB" evidence="1">
    <location>
        <begin position="9"/>
        <end position="75"/>
    </location>
</feature>
<dbReference type="Gene3D" id="3.30.710.10">
    <property type="entry name" value="Potassium Channel Kv1.1, Chain A"/>
    <property type="match status" value="1"/>
</dbReference>
<dbReference type="OrthoDB" id="3199068at2759"/>
<dbReference type="Proteomes" id="UP000559027">
    <property type="component" value="Unassembled WGS sequence"/>
</dbReference>
<protein>
    <recommendedName>
        <fullName evidence="1">BTB domain-containing protein</fullName>
    </recommendedName>
</protein>
<reference evidence="2 3" key="1">
    <citation type="journal article" date="2020" name="ISME J.">
        <title>Uncovering the hidden diversity of litter-decomposition mechanisms in mushroom-forming fungi.</title>
        <authorList>
            <person name="Floudas D."/>
            <person name="Bentzer J."/>
            <person name="Ahren D."/>
            <person name="Johansson T."/>
            <person name="Persson P."/>
            <person name="Tunlid A."/>
        </authorList>
    </citation>
    <scope>NUCLEOTIDE SEQUENCE [LARGE SCALE GENOMIC DNA]</scope>
    <source>
        <strain evidence="2 3">CBS 146.42</strain>
    </source>
</reference>
<evidence type="ECO:0000259" key="1">
    <source>
        <dbReference type="PROSITE" id="PS50097"/>
    </source>
</evidence>
<name>A0A8H5CZ74_9AGAR</name>
<comment type="caution">
    <text evidence="2">The sequence shown here is derived from an EMBL/GenBank/DDBJ whole genome shotgun (WGS) entry which is preliminary data.</text>
</comment>
<dbReference type="EMBL" id="JAACJO010000014">
    <property type="protein sequence ID" value="KAF5350610.1"/>
    <property type="molecule type" value="Genomic_DNA"/>
</dbReference>
<dbReference type="SUPFAM" id="SSF54695">
    <property type="entry name" value="POZ domain"/>
    <property type="match status" value="1"/>
</dbReference>
<dbReference type="InterPro" id="IPR000210">
    <property type="entry name" value="BTB/POZ_dom"/>
</dbReference>
<organism evidence="2 3">
    <name type="scientific">Leucocoprinus leucothites</name>
    <dbReference type="NCBI Taxonomy" id="201217"/>
    <lineage>
        <taxon>Eukaryota</taxon>
        <taxon>Fungi</taxon>
        <taxon>Dikarya</taxon>
        <taxon>Basidiomycota</taxon>
        <taxon>Agaricomycotina</taxon>
        <taxon>Agaricomycetes</taxon>
        <taxon>Agaricomycetidae</taxon>
        <taxon>Agaricales</taxon>
        <taxon>Agaricineae</taxon>
        <taxon>Agaricaceae</taxon>
        <taxon>Leucocoprinus</taxon>
    </lineage>
</organism>
<dbReference type="PROSITE" id="PS50097">
    <property type="entry name" value="BTB"/>
    <property type="match status" value="1"/>
</dbReference>
<dbReference type="InterPro" id="IPR011333">
    <property type="entry name" value="SKP1/BTB/POZ_sf"/>
</dbReference>